<keyword evidence="4" id="KW-0238">DNA-binding</keyword>
<dbReference type="AlphaFoldDB" id="A0A3L8P3N2"/>
<feature type="domain" description="RNA polymerase sigma-70 region 2" evidence="6">
    <location>
        <begin position="23"/>
        <end position="84"/>
    </location>
</feature>
<evidence type="ECO:0000313" key="8">
    <source>
        <dbReference type="Proteomes" id="UP000281708"/>
    </source>
</evidence>
<dbReference type="Pfam" id="PF04542">
    <property type="entry name" value="Sigma70_r2"/>
    <property type="match status" value="1"/>
</dbReference>
<evidence type="ECO:0000259" key="6">
    <source>
        <dbReference type="Pfam" id="PF04542"/>
    </source>
</evidence>
<evidence type="ECO:0000256" key="5">
    <source>
        <dbReference type="ARBA" id="ARBA00023163"/>
    </source>
</evidence>
<organism evidence="7 8">
    <name type="scientific">Nocardioides mangrovicus</name>
    <dbReference type="NCBI Taxonomy" id="2478913"/>
    <lineage>
        <taxon>Bacteria</taxon>
        <taxon>Bacillati</taxon>
        <taxon>Actinomycetota</taxon>
        <taxon>Actinomycetes</taxon>
        <taxon>Propionibacteriales</taxon>
        <taxon>Nocardioidaceae</taxon>
        <taxon>Nocardioides</taxon>
    </lineage>
</organism>
<keyword evidence="5" id="KW-0804">Transcription</keyword>
<dbReference type="SUPFAM" id="SSF88659">
    <property type="entry name" value="Sigma3 and sigma4 domains of RNA polymerase sigma factors"/>
    <property type="match status" value="1"/>
</dbReference>
<evidence type="ECO:0000256" key="1">
    <source>
        <dbReference type="ARBA" id="ARBA00010641"/>
    </source>
</evidence>
<reference evidence="7 8" key="1">
    <citation type="submission" date="2018-10" db="EMBL/GenBank/DDBJ databases">
        <title>Marmoricola sp. 4Q3S-7 whole genome shotgun sequence.</title>
        <authorList>
            <person name="Li F."/>
        </authorList>
    </citation>
    <scope>NUCLEOTIDE SEQUENCE [LARGE SCALE GENOMIC DNA]</scope>
    <source>
        <strain evidence="7 8">4Q3S-7</strain>
    </source>
</reference>
<dbReference type="PANTHER" id="PTHR43133:SF8">
    <property type="entry name" value="RNA POLYMERASE SIGMA FACTOR HI_1459-RELATED"/>
    <property type="match status" value="1"/>
</dbReference>
<dbReference type="InterPro" id="IPR036388">
    <property type="entry name" value="WH-like_DNA-bd_sf"/>
</dbReference>
<evidence type="ECO:0000256" key="4">
    <source>
        <dbReference type="ARBA" id="ARBA00023125"/>
    </source>
</evidence>
<gene>
    <name evidence="7" type="ORF">D9V37_09050</name>
</gene>
<dbReference type="InterPro" id="IPR013325">
    <property type="entry name" value="RNA_pol_sigma_r2"/>
</dbReference>
<comment type="similarity">
    <text evidence="1">Belongs to the sigma-70 factor family. ECF subfamily.</text>
</comment>
<dbReference type="GO" id="GO:0006352">
    <property type="term" value="P:DNA-templated transcription initiation"/>
    <property type="evidence" value="ECO:0007669"/>
    <property type="project" value="InterPro"/>
</dbReference>
<keyword evidence="2" id="KW-0805">Transcription regulation</keyword>
<dbReference type="InterPro" id="IPR013324">
    <property type="entry name" value="RNA_pol_sigma_r3/r4-like"/>
</dbReference>
<dbReference type="Gene3D" id="1.10.1740.10">
    <property type="match status" value="1"/>
</dbReference>
<name>A0A3L8P3N2_9ACTN</name>
<dbReference type="PANTHER" id="PTHR43133">
    <property type="entry name" value="RNA POLYMERASE ECF-TYPE SIGMA FACTO"/>
    <property type="match status" value="1"/>
</dbReference>
<keyword evidence="3" id="KW-0731">Sigma factor</keyword>
<dbReference type="NCBIfam" id="TIGR02937">
    <property type="entry name" value="sigma70-ECF"/>
    <property type="match status" value="1"/>
</dbReference>
<sequence>MERGLRELVLAARAGDESAWDALVERFLPLVCGTIARVGLRGAEADDVNQTVWLRLVEHLDGVREPAALPGWLATTARRESVRVRHSDRRAVPVDLSSGPEVVADGPDVDAELLRAERGRALREALDQLPEDRRRLLLLLIEDPPRAYAEVSALLGIPIGTIGPTRARALEQLRNAAALVALAETTEETR</sequence>
<evidence type="ECO:0000313" key="7">
    <source>
        <dbReference type="EMBL" id="RLV50006.1"/>
    </source>
</evidence>
<dbReference type="Proteomes" id="UP000281708">
    <property type="component" value="Unassembled WGS sequence"/>
</dbReference>
<comment type="caution">
    <text evidence="7">The sequence shown here is derived from an EMBL/GenBank/DDBJ whole genome shotgun (WGS) entry which is preliminary data.</text>
</comment>
<dbReference type="GO" id="GO:0016987">
    <property type="term" value="F:sigma factor activity"/>
    <property type="evidence" value="ECO:0007669"/>
    <property type="project" value="UniProtKB-KW"/>
</dbReference>
<evidence type="ECO:0000256" key="3">
    <source>
        <dbReference type="ARBA" id="ARBA00023082"/>
    </source>
</evidence>
<protein>
    <submittedName>
        <fullName evidence="7">Sigma-70 family RNA polymerase sigma factor</fullName>
    </submittedName>
</protein>
<dbReference type="RefSeq" id="WP_121805770.1">
    <property type="nucleotide sequence ID" value="NZ_RDBE01000006.1"/>
</dbReference>
<dbReference type="InterPro" id="IPR014284">
    <property type="entry name" value="RNA_pol_sigma-70_dom"/>
</dbReference>
<dbReference type="SUPFAM" id="SSF88946">
    <property type="entry name" value="Sigma2 domain of RNA polymerase sigma factors"/>
    <property type="match status" value="1"/>
</dbReference>
<dbReference type="InterPro" id="IPR039425">
    <property type="entry name" value="RNA_pol_sigma-70-like"/>
</dbReference>
<proteinExistence type="inferred from homology"/>
<dbReference type="OrthoDB" id="265863at2"/>
<keyword evidence="8" id="KW-1185">Reference proteome</keyword>
<dbReference type="Gene3D" id="1.10.10.10">
    <property type="entry name" value="Winged helix-like DNA-binding domain superfamily/Winged helix DNA-binding domain"/>
    <property type="match status" value="1"/>
</dbReference>
<dbReference type="EMBL" id="RDBE01000006">
    <property type="protein sequence ID" value="RLV50006.1"/>
    <property type="molecule type" value="Genomic_DNA"/>
</dbReference>
<evidence type="ECO:0000256" key="2">
    <source>
        <dbReference type="ARBA" id="ARBA00023015"/>
    </source>
</evidence>
<dbReference type="GO" id="GO:0003677">
    <property type="term" value="F:DNA binding"/>
    <property type="evidence" value="ECO:0007669"/>
    <property type="project" value="UniProtKB-KW"/>
</dbReference>
<accession>A0A3L8P3N2</accession>
<dbReference type="InterPro" id="IPR007627">
    <property type="entry name" value="RNA_pol_sigma70_r2"/>
</dbReference>